<gene>
    <name evidence="1" type="ORF">Edafosvirus10_5</name>
</gene>
<protein>
    <submittedName>
        <fullName evidence="1">Uncharacterized protein</fullName>
    </submittedName>
</protein>
<name>A0A3G4ZTV0_9VIRU</name>
<sequence>MDRELRSLDTKLADLEKKITSNVGQIIKYRTWNDSLFSYFTNNYVHSLTKQTSKDYHDYKNIHIKIMMVYDKYSGLMNPIQKNKIDQLYANRLKSMRDQIASIGLDFVDDFKKSEPSDMDLLQ</sequence>
<evidence type="ECO:0000313" key="1">
    <source>
        <dbReference type="EMBL" id="AYV78330.1"/>
    </source>
</evidence>
<proteinExistence type="predicted"/>
<reference evidence="1" key="1">
    <citation type="submission" date="2018-10" db="EMBL/GenBank/DDBJ databases">
        <title>Hidden diversity of soil giant viruses.</title>
        <authorList>
            <person name="Schulz F."/>
            <person name="Alteio L."/>
            <person name="Goudeau D."/>
            <person name="Ryan E.M."/>
            <person name="Malmstrom R.R."/>
            <person name="Blanchard J."/>
            <person name="Woyke T."/>
        </authorList>
    </citation>
    <scope>NUCLEOTIDE SEQUENCE</scope>
    <source>
        <strain evidence="1">EDV1</strain>
    </source>
</reference>
<dbReference type="EMBL" id="MK072075">
    <property type="protein sequence ID" value="AYV78330.1"/>
    <property type="molecule type" value="Genomic_DNA"/>
</dbReference>
<organism evidence="1">
    <name type="scientific">Edafosvirus sp</name>
    <dbReference type="NCBI Taxonomy" id="2487765"/>
    <lineage>
        <taxon>Viruses</taxon>
        <taxon>Varidnaviria</taxon>
        <taxon>Bamfordvirae</taxon>
        <taxon>Nucleocytoviricota</taxon>
        <taxon>Megaviricetes</taxon>
        <taxon>Imitervirales</taxon>
        <taxon>Mimiviridae</taxon>
        <taxon>Klosneuvirinae</taxon>
    </lineage>
</organism>
<accession>A0A3G4ZTV0</accession>